<evidence type="ECO:0000256" key="4">
    <source>
        <dbReference type="ARBA" id="ARBA00023136"/>
    </source>
</evidence>
<reference evidence="7 8" key="1">
    <citation type="submission" date="2023-08" db="EMBL/GenBank/DDBJ databases">
        <title>Black Yeasts Isolated from many extreme environments.</title>
        <authorList>
            <person name="Coleine C."/>
            <person name="Stajich J.E."/>
            <person name="Selbmann L."/>
        </authorList>
    </citation>
    <scope>NUCLEOTIDE SEQUENCE [LARGE SCALE GENOMIC DNA]</scope>
    <source>
        <strain evidence="7 8">CCFEE 5935</strain>
    </source>
</reference>
<dbReference type="Gene3D" id="1.20.1250.20">
    <property type="entry name" value="MFS general substrate transporter like domains"/>
    <property type="match status" value="2"/>
</dbReference>
<evidence type="ECO:0000259" key="6">
    <source>
        <dbReference type="PROSITE" id="PS50850"/>
    </source>
</evidence>
<keyword evidence="3 5" id="KW-1133">Transmembrane helix</keyword>
<evidence type="ECO:0000256" key="1">
    <source>
        <dbReference type="ARBA" id="ARBA00004141"/>
    </source>
</evidence>
<dbReference type="GO" id="GO:0000329">
    <property type="term" value="C:fungal-type vacuole membrane"/>
    <property type="evidence" value="ECO:0007669"/>
    <property type="project" value="TreeGrafter"/>
</dbReference>
<protein>
    <recommendedName>
        <fullName evidence="6">Major facilitator superfamily (MFS) profile domain-containing protein</fullName>
    </recommendedName>
</protein>
<dbReference type="InterPro" id="IPR020846">
    <property type="entry name" value="MFS_dom"/>
</dbReference>
<feature type="domain" description="Major facilitator superfamily (MFS) profile" evidence="6">
    <location>
        <begin position="75"/>
        <end position="562"/>
    </location>
</feature>
<organism evidence="7 8">
    <name type="scientific">Saxophila tyrrhenica</name>
    <dbReference type="NCBI Taxonomy" id="1690608"/>
    <lineage>
        <taxon>Eukaryota</taxon>
        <taxon>Fungi</taxon>
        <taxon>Dikarya</taxon>
        <taxon>Ascomycota</taxon>
        <taxon>Pezizomycotina</taxon>
        <taxon>Dothideomycetes</taxon>
        <taxon>Dothideomycetidae</taxon>
        <taxon>Mycosphaerellales</taxon>
        <taxon>Extremaceae</taxon>
        <taxon>Saxophila</taxon>
    </lineage>
</organism>
<dbReference type="PANTHER" id="PTHR23501:SF33">
    <property type="entry name" value="MAJOR FACILITATOR SUPERFAMILY (MFS) PROFILE DOMAIN-CONTAINING PROTEIN"/>
    <property type="match status" value="1"/>
</dbReference>
<feature type="transmembrane region" description="Helical" evidence="5">
    <location>
        <begin position="469"/>
        <end position="490"/>
    </location>
</feature>
<evidence type="ECO:0000313" key="7">
    <source>
        <dbReference type="EMBL" id="KAK5170455.1"/>
    </source>
</evidence>
<keyword evidence="4 5" id="KW-0472">Membrane</keyword>
<keyword evidence="2 5" id="KW-0812">Transmembrane</keyword>
<dbReference type="GO" id="GO:0015174">
    <property type="term" value="F:basic amino acid transmembrane transporter activity"/>
    <property type="evidence" value="ECO:0007669"/>
    <property type="project" value="TreeGrafter"/>
</dbReference>
<dbReference type="GeneID" id="89926387"/>
<feature type="transmembrane region" description="Helical" evidence="5">
    <location>
        <begin position="228"/>
        <end position="248"/>
    </location>
</feature>
<dbReference type="PROSITE" id="PS50850">
    <property type="entry name" value="MFS"/>
    <property type="match status" value="1"/>
</dbReference>
<sequence>MAGESNHENVDVFRRGSVSTLSECEPLLPDGHAPALYKTISHVNEITKQANGLTDDDEGAHVKEVKPRAAGVYTTLSVLLLGVFVSQTDQSFVLATYGAVSSEFDDLESGSWLISAYILAQCVAQPLYGRMADIYGRKACLQASYILFAIGTTVSGLGQNMGQVIAGRAIQGAGGAGMVSMVSIVVTDLVPLQEVATLWGYVNILQTTGRSCGGLIGGLLTQTLGWRWAFLVQVPPVVIAIILVQWRLQLPTNPSETESSKWEKLKRVDFIGAFFLCYTIFAACFTLDVGGRRLPWDSPVLIGMLISGIASAILFVASAKHVKEPIFPLRLLTHYDTAMNYLVVLLQCMVQFALMMSVPVYFQATRHATTAAAGAYLIPAFVGNTLGGLLAGVWIRKTGRYKYATVLAPILAGGCMLLCLLRWNGTTGVWESLYIFPGGFATGMVTSSAFVGMAAGIDESDIAVAGSGMYLFISIGAVAGASAGGAVYQLDLRSGLEQALQCVNGGDKGLLDDIGYLWTLSDGLRQRVMPSYVMSFHRVMWLNLACCALSLIIAAVSRQNKIRKK</sequence>
<comment type="caution">
    <text evidence="7">The sequence shown here is derived from an EMBL/GenBank/DDBJ whole genome shotgun (WGS) entry which is preliminary data.</text>
</comment>
<dbReference type="InterPro" id="IPR036259">
    <property type="entry name" value="MFS_trans_sf"/>
</dbReference>
<dbReference type="AlphaFoldDB" id="A0AAV9PBK6"/>
<evidence type="ECO:0000256" key="3">
    <source>
        <dbReference type="ARBA" id="ARBA00022989"/>
    </source>
</evidence>
<evidence type="ECO:0000256" key="5">
    <source>
        <dbReference type="SAM" id="Phobius"/>
    </source>
</evidence>
<name>A0AAV9PBK6_9PEZI</name>
<proteinExistence type="predicted"/>
<keyword evidence="8" id="KW-1185">Reference proteome</keyword>
<gene>
    <name evidence="7" type="ORF">LTR77_005043</name>
</gene>
<dbReference type="EMBL" id="JAVRRT010000007">
    <property type="protein sequence ID" value="KAK5170455.1"/>
    <property type="molecule type" value="Genomic_DNA"/>
</dbReference>
<feature type="transmembrane region" description="Helical" evidence="5">
    <location>
        <begin position="300"/>
        <end position="319"/>
    </location>
</feature>
<feature type="transmembrane region" description="Helical" evidence="5">
    <location>
        <begin position="435"/>
        <end position="457"/>
    </location>
</feature>
<dbReference type="PANTHER" id="PTHR23501">
    <property type="entry name" value="MAJOR FACILITATOR SUPERFAMILY"/>
    <property type="match status" value="1"/>
</dbReference>
<feature type="transmembrane region" description="Helical" evidence="5">
    <location>
        <begin position="268"/>
        <end position="288"/>
    </location>
</feature>
<dbReference type="SUPFAM" id="SSF103473">
    <property type="entry name" value="MFS general substrate transporter"/>
    <property type="match status" value="1"/>
</dbReference>
<feature type="transmembrane region" description="Helical" evidence="5">
    <location>
        <begin position="403"/>
        <end position="423"/>
    </location>
</feature>
<accession>A0AAV9PBK6</accession>
<dbReference type="Proteomes" id="UP001337655">
    <property type="component" value="Unassembled WGS sequence"/>
</dbReference>
<dbReference type="Pfam" id="PF07690">
    <property type="entry name" value="MFS_1"/>
    <property type="match status" value="1"/>
</dbReference>
<feature type="transmembrane region" description="Helical" evidence="5">
    <location>
        <begin position="374"/>
        <end position="396"/>
    </location>
</feature>
<dbReference type="InterPro" id="IPR011701">
    <property type="entry name" value="MFS"/>
</dbReference>
<feature type="transmembrane region" description="Helical" evidence="5">
    <location>
        <begin position="340"/>
        <end position="362"/>
    </location>
</feature>
<comment type="subcellular location">
    <subcellularLocation>
        <location evidence="1">Membrane</location>
        <topology evidence="1">Multi-pass membrane protein</topology>
    </subcellularLocation>
</comment>
<dbReference type="RefSeq" id="XP_064659653.1">
    <property type="nucleotide sequence ID" value="XM_064802292.1"/>
</dbReference>
<evidence type="ECO:0000256" key="2">
    <source>
        <dbReference type="ARBA" id="ARBA00022692"/>
    </source>
</evidence>
<feature type="transmembrane region" description="Helical" evidence="5">
    <location>
        <begin position="539"/>
        <end position="557"/>
    </location>
</feature>
<evidence type="ECO:0000313" key="8">
    <source>
        <dbReference type="Proteomes" id="UP001337655"/>
    </source>
</evidence>